<dbReference type="InterPro" id="IPR050834">
    <property type="entry name" value="Glycosyltransf_2"/>
</dbReference>
<keyword evidence="2 5" id="KW-0328">Glycosyltransferase</keyword>
<evidence type="ECO:0000259" key="4">
    <source>
        <dbReference type="Pfam" id="PF00535"/>
    </source>
</evidence>
<keyword evidence="6" id="KW-1185">Reference proteome</keyword>
<protein>
    <submittedName>
        <fullName evidence="5">Glycosyltransferase</fullName>
        <ecNumber evidence="5">2.4.-.-</ecNumber>
    </submittedName>
</protein>
<evidence type="ECO:0000256" key="2">
    <source>
        <dbReference type="ARBA" id="ARBA00022676"/>
    </source>
</evidence>
<reference evidence="5" key="1">
    <citation type="submission" date="2022-10" db="EMBL/GenBank/DDBJ databases">
        <title>Chitinophaga sp. nov., isolated from soil.</title>
        <authorList>
            <person name="Jeon C.O."/>
        </authorList>
    </citation>
    <scope>NUCLEOTIDE SEQUENCE</scope>
    <source>
        <strain evidence="5">R8</strain>
    </source>
</reference>
<dbReference type="PANTHER" id="PTHR43685">
    <property type="entry name" value="GLYCOSYLTRANSFERASE"/>
    <property type="match status" value="1"/>
</dbReference>
<accession>A0ABY6IYF2</accession>
<evidence type="ECO:0000313" key="5">
    <source>
        <dbReference type="EMBL" id="UYQ92419.1"/>
    </source>
</evidence>
<dbReference type="InterPro" id="IPR029044">
    <property type="entry name" value="Nucleotide-diphossugar_trans"/>
</dbReference>
<dbReference type="SUPFAM" id="SSF53448">
    <property type="entry name" value="Nucleotide-diphospho-sugar transferases"/>
    <property type="match status" value="1"/>
</dbReference>
<dbReference type="Pfam" id="PF00535">
    <property type="entry name" value="Glycos_transf_2"/>
    <property type="match status" value="1"/>
</dbReference>
<evidence type="ECO:0000256" key="3">
    <source>
        <dbReference type="ARBA" id="ARBA00022679"/>
    </source>
</evidence>
<feature type="domain" description="Glycosyltransferase 2-like" evidence="4">
    <location>
        <begin position="5"/>
        <end position="142"/>
    </location>
</feature>
<comment type="similarity">
    <text evidence="1">Belongs to the glycosyltransferase 2 family.</text>
</comment>
<proteinExistence type="inferred from homology"/>
<sequence length="247" mass="28999">MLFQTVLPEEILIVADGPLTDQLDEVIEKYTTEHERLFTVVRLERNMGMGVAMDTGLRACRNEWVARMDSDDLAIPERFEKQVKFLQDHPKVDILGAFISEFGAEPGDIGRERRVPEYHQDICRYMKKRNPMNHMTVFFRKKVALAAGSYWHNRMLEDYHLWYKMMKAGAILHNIQEVLVHARIGNDMVGRRRGMAYIRKDIEFFRLMRNEGFLSATEFYKNAVSRALVRMLPKGLLQVIYKTVLRK</sequence>
<gene>
    <name evidence="5" type="ORF">MKQ68_20255</name>
</gene>
<dbReference type="EMBL" id="CP107006">
    <property type="protein sequence ID" value="UYQ92419.1"/>
    <property type="molecule type" value="Genomic_DNA"/>
</dbReference>
<name>A0ABY6IYF2_9BACT</name>
<evidence type="ECO:0000313" key="6">
    <source>
        <dbReference type="Proteomes" id="UP001162741"/>
    </source>
</evidence>
<dbReference type="InterPro" id="IPR001173">
    <property type="entry name" value="Glyco_trans_2-like"/>
</dbReference>
<dbReference type="RefSeq" id="WP_244844758.1">
    <property type="nucleotide sequence ID" value="NZ_CP107006.1"/>
</dbReference>
<keyword evidence="3 5" id="KW-0808">Transferase</keyword>
<dbReference type="GO" id="GO:0016757">
    <property type="term" value="F:glycosyltransferase activity"/>
    <property type="evidence" value="ECO:0007669"/>
    <property type="project" value="UniProtKB-KW"/>
</dbReference>
<dbReference type="EC" id="2.4.-.-" evidence="5"/>
<dbReference type="PANTHER" id="PTHR43685:SF5">
    <property type="entry name" value="GLYCOSYLTRANSFERASE EPSE-RELATED"/>
    <property type="match status" value="1"/>
</dbReference>
<dbReference type="Proteomes" id="UP001162741">
    <property type="component" value="Chromosome"/>
</dbReference>
<evidence type="ECO:0000256" key="1">
    <source>
        <dbReference type="ARBA" id="ARBA00006739"/>
    </source>
</evidence>
<dbReference type="Gene3D" id="3.90.550.10">
    <property type="entry name" value="Spore Coat Polysaccharide Biosynthesis Protein SpsA, Chain A"/>
    <property type="match status" value="1"/>
</dbReference>
<organism evidence="5 6">
    <name type="scientific">Chitinophaga horti</name>
    <dbReference type="NCBI Taxonomy" id="2920382"/>
    <lineage>
        <taxon>Bacteria</taxon>
        <taxon>Pseudomonadati</taxon>
        <taxon>Bacteroidota</taxon>
        <taxon>Chitinophagia</taxon>
        <taxon>Chitinophagales</taxon>
        <taxon>Chitinophagaceae</taxon>
        <taxon>Chitinophaga</taxon>
    </lineage>
</organism>